<dbReference type="PANTHER" id="PTHR11003:SF285">
    <property type="entry name" value="EF-HAND DOMAIN PAIR, POTASSIUM CHANNEL DOMAIN, EF-HAND 1, CALCIUM-BINDING PROTEIN"/>
    <property type="match status" value="1"/>
</dbReference>
<dbReference type="PANTHER" id="PTHR11003">
    <property type="entry name" value="POTASSIUM CHANNEL, SUBFAMILY K"/>
    <property type="match status" value="1"/>
</dbReference>
<evidence type="ECO:0000313" key="14">
    <source>
        <dbReference type="Proteomes" id="UP000235145"/>
    </source>
</evidence>
<accession>A0A9R1WSP0</accession>
<feature type="domain" description="Potassium channel" evidence="12">
    <location>
        <begin position="73"/>
        <end position="154"/>
    </location>
</feature>
<feature type="transmembrane region" description="Helical" evidence="11">
    <location>
        <begin position="244"/>
        <end position="266"/>
    </location>
</feature>
<evidence type="ECO:0000256" key="10">
    <source>
        <dbReference type="SAM" id="MobiDB-lite"/>
    </source>
</evidence>
<keyword evidence="4 11" id="KW-0812">Transmembrane</keyword>
<feature type="transmembrane region" description="Helical" evidence="11">
    <location>
        <begin position="215"/>
        <end position="232"/>
    </location>
</feature>
<dbReference type="PROSITE" id="PS00018">
    <property type="entry name" value="EF_HAND_1"/>
    <property type="match status" value="1"/>
</dbReference>
<dbReference type="InterPro" id="IPR011992">
    <property type="entry name" value="EF-hand-dom_pair"/>
</dbReference>
<keyword evidence="6 11" id="KW-1133">Transmembrane helix</keyword>
<keyword evidence="9" id="KW-0407">Ion channel</keyword>
<feature type="transmembrane region" description="Helical" evidence="11">
    <location>
        <begin position="68"/>
        <end position="89"/>
    </location>
</feature>
<evidence type="ECO:0000259" key="12">
    <source>
        <dbReference type="Pfam" id="PF07885"/>
    </source>
</evidence>
<keyword evidence="14" id="KW-1185">Reference proteome</keyword>
<evidence type="ECO:0000256" key="8">
    <source>
        <dbReference type="ARBA" id="ARBA00023136"/>
    </source>
</evidence>
<keyword evidence="8 11" id="KW-0472">Membrane</keyword>
<dbReference type="AlphaFoldDB" id="A0A9R1WSP0"/>
<dbReference type="GO" id="GO:0022841">
    <property type="term" value="F:potassium ion leak channel activity"/>
    <property type="evidence" value="ECO:0000318"/>
    <property type="project" value="GO_Central"/>
</dbReference>
<keyword evidence="7" id="KW-0406">Ion transport</keyword>
<evidence type="ECO:0000256" key="11">
    <source>
        <dbReference type="SAM" id="Phobius"/>
    </source>
</evidence>
<comment type="similarity">
    <text evidence="2">Belongs to the two pore domain potassium channel (TC 1.A.1.7) family.</text>
</comment>
<proteinExistence type="inferred from homology"/>
<organism evidence="13 14">
    <name type="scientific">Lactuca sativa</name>
    <name type="common">Garden lettuce</name>
    <dbReference type="NCBI Taxonomy" id="4236"/>
    <lineage>
        <taxon>Eukaryota</taxon>
        <taxon>Viridiplantae</taxon>
        <taxon>Streptophyta</taxon>
        <taxon>Embryophyta</taxon>
        <taxon>Tracheophyta</taxon>
        <taxon>Spermatophyta</taxon>
        <taxon>Magnoliopsida</taxon>
        <taxon>eudicotyledons</taxon>
        <taxon>Gunneridae</taxon>
        <taxon>Pentapetalae</taxon>
        <taxon>asterids</taxon>
        <taxon>campanulids</taxon>
        <taxon>Asterales</taxon>
        <taxon>Asteraceae</taxon>
        <taxon>Cichorioideae</taxon>
        <taxon>Cichorieae</taxon>
        <taxon>Lactucinae</taxon>
        <taxon>Lactuca</taxon>
    </lineage>
</organism>
<feature type="compositionally biased region" description="Polar residues" evidence="10">
    <location>
        <begin position="1"/>
        <end position="11"/>
    </location>
</feature>
<comment type="caution">
    <text evidence="13">The sequence shown here is derived from an EMBL/GenBank/DDBJ whole genome shotgun (WGS) entry which is preliminary data.</text>
</comment>
<evidence type="ECO:0000256" key="3">
    <source>
        <dbReference type="ARBA" id="ARBA00022448"/>
    </source>
</evidence>
<dbReference type="EMBL" id="NBSK02000009">
    <property type="protein sequence ID" value="KAJ0184817.1"/>
    <property type="molecule type" value="Genomic_DNA"/>
</dbReference>
<dbReference type="GO" id="GO:0005886">
    <property type="term" value="C:plasma membrane"/>
    <property type="evidence" value="ECO:0000318"/>
    <property type="project" value="GO_Central"/>
</dbReference>
<feature type="transmembrane region" description="Helical" evidence="11">
    <location>
        <begin position="126"/>
        <end position="146"/>
    </location>
</feature>
<dbReference type="Pfam" id="PF07885">
    <property type="entry name" value="Ion_trans_2"/>
    <property type="match status" value="2"/>
</dbReference>
<evidence type="ECO:0000256" key="5">
    <source>
        <dbReference type="ARBA" id="ARBA00022837"/>
    </source>
</evidence>
<feature type="transmembrane region" description="Helical" evidence="11">
    <location>
        <begin position="101"/>
        <end position="120"/>
    </location>
</feature>
<dbReference type="Gramene" id="rna-gnl|WGS:NBSK|LSAT_9X90320_mrna">
    <property type="protein sequence ID" value="cds-PLY69001.1"/>
    <property type="gene ID" value="gene-LSAT_9X90320"/>
</dbReference>
<evidence type="ECO:0000256" key="2">
    <source>
        <dbReference type="ARBA" id="ARBA00010159"/>
    </source>
</evidence>
<dbReference type="InterPro" id="IPR003280">
    <property type="entry name" value="2pore_dom_K_chnl"/>
</dbReference>
<feature type="transmembrane region" description="Helical" evidence="11">
    <location>
        <begin position="189"/>
        <end position="209"/>
    </location>
</feature>
<dbReference type="GO" id="GO:0009705">
    <property type="term" value="C:plant-type vacuole membrane"/>
    <property type="evidence" value="ECO:0000318"/>
    <property type="project" value="GO_Central"/>
</dbReference>
<gene>
    <name evidence="13" type="ORF">LSAT_V11C900492070</name>
</gene>
<evidence type="ECO:0000256" key="9">
    <source>
        <dbReference type="ARBA" id="ARBA00023303"/>
    </source>
</evidence>
<keyword evidence="5" id="KW-0106">Calcium</keyword>
<name>A0A9R1WSP0_LACSA</name>
<dbReference type="Proteomes" id="UP000235145">
    <property type="component" value="Unassembled WGS sequence"/>
</dbReference>
<evidence type="ECO:0000256" key="7">
    <source>
        <dbReference type="ARBA" id="ARBA00023065"/>
    </source>
</evidence>
<dbReference type="SUPFAM" id="SSF47473">
    <property type="entry name" value="EF-hand"/>
    <property type="match status" value="1"/>
</dbReference>
<sequence length="363" mass="40117">MTPESKTNASPKDSKKPRLTDQAASVKRKRFRRIKSAPLADSFGSDFKKAVASLPRPKSVFDHFYPSYWKIGIVFFAYLVAGMVCFHLARHQISGKKTNSILDALYFTVVTMTSVGYGDLVPASTLTILLACLFVVSGMVIVGVVLSKAADLLVEKQANLLVKAMHMNETIGEAEILKKIKTKSVRHKCITLLVFLLVFMAAGTGILLSVEDLNFINAFYCVVATLTGLGYIDKCFSTTGGRVFALFWILLGTLYVAQLLFTFALLHTERRQRSLVKWVLKRKTTVSDLEAADFDGDGIVVAAEFIVFKLKEMGKINEDDITPIMDEFETLDFDKTGTLTVSDLLFSQSSLPASDVLTARVSF</sequence>
<dbReference type="Gene3D" id="1.10.287.70">
    <property type="match status" value="2"/>
</dbReference>
<evidence type="ECO:0000256" key="6">
    <source>
        <dbReference type="ARBA" id="ARBA00022989"/>
    </source>
</evidence>
<protein>
    <recommendedName>
        <fullName evidence="12">Potassium channel domain-containing protein</fullName>
    </recommendedName>
</protein>
<dbReference type="GO" id="GO:0071805">
    <property type="term" value="P:potassium ion transmembrane transport"/>
    <property type="evidence" value="ECO:0000318"/>
    <property type="project" value="GO_Central"/>
</dbReference>
<keyword evidence="3" id="KW-0813">Transport</keyword>
<evidence type="ECO:0000256" key="1">
    <source>
        <dbReference type="ARBA" id="ARBA00004141"/>
    </source>
</evidence>
<dbReference type="SUPFAM" id="SSF81324">
    <property type="entry name" value="Voltage-gated potassium channels"/>
    <property type="match status" value="2"/>
</dbReference>
<dbReference type="OrthoDB" id="415460at2759"/>
<evidence type="ECO:0000256" key="4">
    <source>
        <dbReference type="ARBA" id="ARBA00022692"/>
    </source>
</evidence>
<feature type="domain" description="Potassium channel" evidence="12">
    <location>
        <begin position="195"/>
        <end position="264"/>
    </location>
</feature>
<dbReference type="InterPro" id="IPR018247">
    <property type="entry name" value="EF_Hand_1_Ca_BS"/>
</dbReference>
<evidence type="ECO:0000313" key="13">
    <source>
        <dbReference type="EMBL" id="KAJ0184817.1"/>
    </source>
</evidence>
<dbReference type="InterPro" id="IPR013099">
    <property type="entry name" value="K_chnl_dom"/>
</dbReference>
<reference evidence="13 14" key="1">
    <citation type="journal article" date="2017" name="Nat. Commun.">
        <title>Genome assembly with in vitro proximity ligation data and whole-genome triplication in lettuce.</title>
        <authorList>
            <person name="Reyes-Chin-Wo S."/>
            <person name="Wang Z."/>
            <person name="Yang X."/>
            <person name="Kozik A."/>
            <person name="Arikit S."/>
            <person name="Song C."/>
            <person name="Xia L."/>
            <person name="Froenicke L."/>
            <person name="Lavelle D.O."/>
            <person name="Truco M.J."/>
            <person name="Xia R."/>
            <person name="Zhu S."/>
            <person name="Xu C."/>
            <person name="Xu H."/>
            <person name="Xu X."/>
            <person name="Cox K."/>
            <person name="Korf I."/>
            <person name="Meyers B.C."/>
            <person name="Michelmore R.W."/>
        </authorList>
    </citation>
    <scope>NUCLEOTIDE SEQUENCE [LARGE SCALE GENOMIC DNA]</scope>
    <source>
        <strain evidence="14">cv. Salinas</strain>
        <tissue evidence="13">Seedlings</tissue>
    </source>
</reference>
<comment type="subcellular location">
    <subcellularLocation>
        <location evidence="1">Membrane</location>
        <topology evidence="1">Multi-pass membrane protein</topology>
    </subcellularLocation>
</comment>
<feature type="region of interest" description="Disordered" evidence="10">
    <location>
        <begin position="1"/>
        <end position="30"/>
    </location>
</feature>
<dbReference type="GO" id="GO:0015271">
    <property type="term" value="F:outward rectifier potassium channel activity"/>
    <property type="evidence" value="ECO:0000318"/>
    <property type="project" value="GO_Central"/>
</dbReference>